<dbReference type="EMBL" id="CAKOFQ010006824">
    <property type="protein sequence ID" value="CAH1974417.1"/>
    <property type="molecule type" value="Genomic_DNA"/>
</dbReference>
<evidence type="ECO:0000313" key="3">
    <source>
        <dbReference type="Proteomes" id="UP001152888"/>
    </source>
</evidence>
<dbReference type="AlphaFoldDB" id="A0A9P0KHV5"/>
<gene>
    <name evidence="2" type="ORF">ACAOBT_LOCUS11077</name>
</gene>
<feature type="region of interest" description="Disordered" evidence="1">
    <location>
        <begin position="92"/>
        <end position="191"/>
    </location>
</feature>
<evidence type="ECO:0000256" key="1">
    <source>
        <dbReference type="SAM" id="MobiDB-lite"/>
    </source>
</evidence>
<feature type="compositionally biased region" description="Low complexity" evidence="1">
    <location>
        <begin position="165"/>
        <end position="176"/>
    </location>
</feature>
<feature type="compositionally biased region" description="Polar residues" evidence="1">
    <location>
        <begin position="126"/>
        <end position="140"/>
    </location>
</feature>
<dbReference type="Proteomes" id="UP001152888">
    <property type="component" value="Unassembled WGS sequence"/>
</dbReference>
<protein>
    <submittedName>
        <fullName evidence="2">Uncharacterized protein</fullName>
    </submittedName>
</protein>
<dbReference type="OrthoDB" id="8194914at2759"/>
<accession>A0A9P0KHV5</accession>
<comment type="caution">
    <text evidence="2">The sequence shown here is derived from an EMBL/GenBank/DDBJ whole genome shotgun (WGS) entry which is preliminary data.</text>
</comment>
<sequence>MLIQGLNRSRLMLSPARYFKSKEVYDTAGDKYDYSDEPSISEQLGKIPRHYLLTRSPFDYPTVDQMYSYAYKLDDEYDKFISPSRHYVVRDTPERSYRTSEQNYSYSYNSNVDSSSNRYGDPYGPTNRSYSSNESVTRSNIGGPGGYSYSTERSSRSRGDGVPGGYSSSYSSTSSGRLPGGTTYRHYSYRV</sequence>
<proteinExistence type="predicted"/>
<name>A0A9P0KHV5_ACAOB</name>
<keyword evidence="3" id="KW-1185">Reference proteome</keyword>
<evidence type="ECO:0000313" key="2">
    <source>
        <dbReference type="EMBL" id="CAH1974417.1"/>
    </source>
</evidence>
<reference evidence="2" key="1">
    <citation type="submission" date="2022-03" db="EMBL/GenBank/DDBJ databases">
        <authorList>
            <person name="Sayadi A."/>
        </authorList>
    </citation>
    <scope>NUCLEOTIDE SEQUENCE</scope>
</reference>
<feature type="compositionally biased region" description="Low complexity" evidence="1">
    <location>
        <begin position="103"/>
        <end position="119"/>
    </location>
</feature>
<organism evidence="2 3">
    <name type="scientific">Acanthoscelides obtectus</name>
    <name type="common">Bean weevil</name>
    <name type="synonym">Bruchus obtectus</name>
    <dbReference type="NCBI Taxonomy" id="200917"/>
    <lineage>
        <taxon>Eukaryota</taxon>
        <taxon>Metazoa</taxon>
        <taxon>Ecdysozoa</taxon>
        <taxon>Arthropoda</taxon>
        <taxon>Hexapoda</taxon>
        <taxon>Insecta</taxon>
        <taxon>Pterygota</taxon>
        <taxon>Neoptera</taxon>
        <taxon>Endopterygota</taxon>
        <taxon>Coleoptera</taxon>
        <taxon>Polyphaga</taxon>
        <taxon>Cucujiformia</taxon>
        <taxon>Chrysomeloidea</taxon>
        <taxon>Chrysomelidae</taxon>
        <taxon>Bruchinae</taxon>
        <taxon>Bruchini</taxon>
        <taxon>Acanthoscelides</taxon>
    </lineage>
</organism>